<comment type="caution">
    <text evidence="1">The sequence shown here is derived from an EMBL/GenBank/DDBJ whole genome shotgun (WGS) entry which is preliminary data.</text>
</comment>
<organism evidence="1 2">
    <name type="scientific">Meridianimarinicoccus marinus</name>
    <dbReference type="NCBI Taxonomy" id="3231483"/>
    <lineage>
        <taxon>Bacteria</taxon>
        <taxon>Pseudomonadati</taxon>
        <taxon>Pseudomonadota</taxon>
        <taxon>Alphaproteobacteria</taxon>
        <taxon>Rhodobacterales</taxon>
        <taxon>Paracoccaceae</taxon>
        <taxon>Meridianimarinicoccus</taxon>
    </lineage>
</organism>
<dbReference type="Proteomes" id="UP001553161">
    <property type="component" value="Unassembled WGS sequence"/>
</dbReference>
<reference evidence="1 2" key="1">
    <citation type="submission" date="2024-07" db="EMBL/GenBank/DDBJ databases">
        <authorList>
            <person name="Kang M."/>
        </authorList>
    </citation>
    <scope>NUCLEOTIDE SEQUENCE [LARGE SCALE GENOMIC DNA]</scope>
    <source>
        <strain evidence="1 2">DFM31</strain>
    </source>
</reference>
<name>A0ABV3LAP3_9RHOB</name>
<protein>
    <submittedName>
        <fullName evidence="1">Uncharacterized protein</fullName>
    </submittedName>
</protein>
<evidence type="ECO:0000313" key="1">
    <source>
        <dbReference type="EMBL" id="MEV8468642.1"/>
    </source>
</evidence>
<dbReference type="EMBL" id="JBFBVU010000034">
    <property type="protein sequence ID" value="MEV8468642.1"/>
    <property type="molecule type" value="Genomic_DNA"/>
</dbReference>
<gene>
    <name evidence="1" type="ORF">AB0T83_17895</name>
</gene>
<evidence type="ECO:0000313" key="2">
    <source>
        <dbReference type="Proteomes" id="UP001553161"/>
    </source>
</evidence>
<accession>A0ABV3LAP3</accession>
<keyword evidence="2" id="KW-1185">Reference proteome</keyword>
<sequence length="236" mass="26963">MVELPDQNRENRQSQSIGKSIMNKKRYLPLLNSDGTWIDRPDLYVLARMGADDKQDTGVVWQIYNAMCGADESSLSLNDFEKNIEKWFIRKNIRHRVYAGHVLLEMVRISATTSRPPKVAEGVRLAASRTHEFKNSASYETHADEADKGFSKFRSTAHLQAAMVVADPSIAEVERSHTDMVRFLARARGFELFIDNSFANTRFKWDPWRVPACVPAETKFDLIRLSEAEKKLALRG</sequence>
<proteinExistence type="predicted"/>